<evidence type="ECO:0000313" key="3">
    <source>
        <dbReference type="EMBL" id="AVQ00821.1"/>
    </source>
</evidence>
<dbReference type="GO" id="GO:0016787">
    <property type="term" value="F:hydrolase activity"/>
    <property type="evidence" value="ECO:0007669"/>
    <property type="project" value="UniProtKB-KW"/>
</dbReference>
<dbReference type="PANTHER" id="PTHR48081">
    <property type="entry name" value="AB HYDROLASE SUPERFAMILY PROTEIN C4A8.06C"/>
    <property type="match status" value="1"/>
</dbReference>
<dbReference type="InterPro" id="IPR050300">
    <property type="entry name" value="GDXG_lipolytic_enzyme"/>
</dbReference>
<dbReference type="SUPFAM" id="SSF53474">
    <property type="entry name" value="alpha/beta-Hydrolases"/>
    <property type="match status" value="1"/>
</dbReference>
<dbReference type="Pfam" id="PF07859">
    <property type="entry name" value="Abhydrolase_3"/>
    <property type="match status" value="1"/>
</dbReference>
<protein>
    <submittedName>
        <fullName evidence="3">Alpha/beta hydrolase</fullName>
    </submittedName>
</protein>
<dbReference type="InterPro" id="IPR013094">
    <property type="entry name" value="AB_hydrolase_3"/>
</dbReference>
<gene>
    <name evidence="3" type="ORF">B7G68_02450</name>
</gene>
<feature type="domain" description="Alpha/beta hydrolase fold-3" evidence="2">
    <location>
        <begin position="122"/>
        <end position="330"/>
    </location>
</feature>
<evidence type="ECO:0000259" key="2">
    <source>
        <dbReference type="Pfam" id="PF07859"/>
    </source>
</evidence>
<accession>A0ABN5IPB1</accession>
<proteinExistence type="predicted"/>
<organism evidence="3 4">
    <name type="scientific">Caulobacter segnis</name>
    <dbReference type="NCBI Taxonomy" id="88688"/>
    <lineage>
        <taxon>Bacteria</taxon>
        <taxon>Pseudomonadati</taxon>
        <taxon>Pseudomonadota</taxon>
        <taxon>Alphaproteobacteria</taxon>
        <taxon>Caulobacterales</taxon>
        <taxon>Caulobacteraceae</taxon>
        <taxon>Caulobacter</taxon>
    </lineage>
</organism>
<keyword evidence="4" id="KW-1185">Reference proteome</keyword>
<evidence type="ECO:0000313" key="4">
    <source>
        <dbReference type="Proteomes" id="UP000240527"/>
    </source>
</evidence>
<dbReference type="Gene3D" id="3.40.50.1820">
    <property type="entry name" value="alpha/beta hydrolase"/>
    <property type="match status" value="1"/>
</dbReference>
<evidence type="ECO:0000256" key="1">
    <source>
        <dbReference type="ARBA" id="ARBA00022801"/>
    </source>
</evidence>
<name>A0ABN5IPB1_9CAUL</name>
<dbReference type="Proteomes" id="UP000240527">
    <property type="component" value="Chromosome"/>
</dbReference>
<reference evidence="3 4" key="1">
    <citation type="journal article" date="2015" name="Biotechnol. Bioeng.">
        <title>Genome sequence and phenotypic characterization of Caulobacter segnis.</title>
        <authorList>
            <person name="Patel S."/>
            <person name="Fletcher B."/>
            <person name="Scott D.C."/>
            <person name="Ely B."/>
        </authorList>
    </citation>
    <scope>NUCLEOTIDE SEQUENCE [LARGE SCALE GENOMIC DNA]</scope>
    <source>
        <strain evidence="3 4">TK0059</strain>
    </source>
</reference>
<dbReference type="InterPro" id="IPR029058">
    <property type="entry name" value="AB_hydrolase_fold"/>
</dbReference>
<dbReference type="PANTHER" id="PTHR48081:SF8">
    <property type="entry name" value="ALPHA_BETA HYDROLASE FOLD-3 DOMAIN-CONTAINING PROTEIN-RELATED"/>
    <property type="match status" value="1"/>
</dbReference>
<dbReference type="EMBL" id="CP027850">
    <property type="protein sequence ID" value="AVQ00821.1"/>
    <property type="molecule type" value="Genomic_DNA"/>
</dbReference>
<sequence length="356" mass="37522">MFGVGEAGLTVSRRDLHAMMLGAAFAAGAGQSLAAAVGEGGEDILARVDPELREGARALLARPSPEWTLPELKALRARIPPPPAPLASPPVERRVIPGAPGGPDVSVQVIGAGPRGKARPALLHIHGGGFILGRAEDSTPLCQTIAAEMDCLVVNVEYRLCPETPFPGPVEDCYAALAWVHRNADALGVDRDRIAVMGESAGGGLAAMVAIAARDRREVQLRYQVLIYPMLDDRTGSTRRVPPFIGSIGWDEAGNRFGWTSFLGAPAGQGQPPHGAVPARLSDLRGLAPAFIGVGAIDLFVEEDLEYARRLVLAGVPTQFHLTPGAYHGFDFIAPQSRPSKAFTAAWMSGLRAAFA</sequence>
<keyword evidence="1 3" id="KW-0378">Hydrolase</keyword>